<dbReference type="PROSITE" id="PS01117">
    <property type="entry name" value="HTH_MARR_1"/>
    <property type="match status" value="1"/>
</dbReference>
<organism evidence="5 6">
    <name type="scientific">Microlunatus kandeliicorticis</name>
    <dbReference type="NCBI Taxonomy" id="1759536"/>
    <lineage>
        <taxon>Bacteria</taxon>
        <taxon>Bacillati</taxon>
        <taxon>Actinomycetota</taxon>
        <taxon>Actinomycetes</taxon>
        <taxon>Propionibacteriales</taxon>
        <taxon>Propionibacteriaceae</taxon>
        <taxon>Microlunatus</taxon>
    </lineage>
</organism>
<dbReference type="InterPro" id="IPR000835">
    <property type="entry name" value="HTH_MarR-typ"/>
</dbReference>
<keyword evidence="3" id="KW-0804">Transcription</keyword>
<dbReference type="InterPro" id="IPR039422">
    <property type="entry name" value="MarR/SlyA-like"/>
</dbReference>
<keyword evidence="2 5" id="KW-0238">DNA-binding</keyword>
<reference evidence="5 6" key="1">
    <citation type="submission" date="2020-07" db="EMBL/GenBank/DDBJ databases">
        <title>Sequencing the genomes of 1000 actinobacteria strains.</title>
        <authorList>
            <person name="Klenk H.-P."/>
        </authorList>
    </citation>
    <scope>NUCLEOTIDE SEQUENCE [LARGE SCALE GENOMIC DNA]</scope>
    <source>
        <strain evidence="5 6">DSM 100723</strain>
    </source>
</reference>
<proteinExistence type="predicted"/>
<dbReference type="CDD" id="cd00090">
    <property type="entry name" value="HTH_ARSR"/>
    <property type="match status" value="1"/>
</dbReference>
<dbReference type="PANTHER" id="PTHR33164:SF94">
    <property type="entry name" value="TRANSCRIPTIONAL REGULATORY PROTEIN-RELATED"/>
    <property type="match status" value="1"/>
</dbReference>
<gene>
    <name evidence="5" type="ORF">FHX74_003578</name>
</gene>
<dbReference type="Proteomes" id="UP000523079">
    <property type="component" value="Unassembled WGS sequence"/>
</dbReference>
<dbReference type="PROSITE" id="PS50995">
    <property type="entry name" value="HTH_MARR_2"/>
    <property type="match status" value="1"/>
</dbReference>
<dbReference type="RefSeq" id="WP_220484149.1">
    <property type="nucleotide sequence ID" value="NZ_JACGWT010000006.1"/>
</dbReference>
<dbReference type="PANTHER" id="PTHR33164">
    <property type="entry name" value="TRANSCRIPTIONAL REGULATOR, MARR FAMILY"/>
    <property type="match status" value="1"/>
</dbReference>
<accession>A0A7W3IVD0</accession>
<dbReference type="EMBL" id="JACGWT010000006">
    <property type="protein sequence ID" value="MBA8795937.1"/>
    <property type="molecule type" value="Genomic_DNA"/>
</dbReference>
<dbReference type="GO" id="GO:0003677">
    <property type="term" value="F:DNA binding"/>
    <property type="evidence" value="ECO:0007669"/>
    <property type="project" value="UniProtKB-KW"/>
</dbReference>
<protein>
    <submittedName>
        <fullName evidence="5">DNA-binding MarR family transcriptional regulator</fullName>
    </submittedName>
</protein>
<evidence type="ECO:0000256" key="1">
    <source>
        <dbReference type="ARBA" id="ARBA00023015"/>
    </source>
</evidence>
<evidence type="ECO:0000259" key="4">
    <source>
        <dbReference type="PROSITE" id="PS50995"/>
    </source>
</evidence>
<evidence type="ECO:0000313" key="5">
    <source>
        <dbReference type="EMBL" id="MBA8795937.1"/>
    </source>
</evidence>
<feature type="domain" description="HTH marR-type" evidence="4">
    <location>
        <begin position="16"/>
        <end position="148"/>
    </location>
</feature>
<evidence type="ECO:0000256" key="3">
    <source>
        <dbReference type="ARBA" id="ARBA00023163"/>
    </source>
</evidence>
<comment type="caution">
    <text evidence="5">The sequence shown here is derived from an EMBL/GenBank/DDBJ whole genome shotgun (WGS) entry which is preliminary data.</text>
</comment>
<dbReference type="SUPFAM" id="SSF46785">
    <property type="entry name" value="Winged helix' DNA-binding domain"/>
    <property type="match status" value="1"/>
</dbReference>
<dbReference type="InterPro" id="IPR023187">
    <property type="entry name" value="Tscrpt_reg_MarR-type_CS"/>
</dbReference>
<dbReference type="Gene3D" id="1.10.10.10">
    <property type="entry name" value="Winged helix-like DNA-binding domain superfamily/Winged helix DNA-binding domain"/>
    <property type="match status" value="1"/>
</dbReference>
<dbReference type="InterPro" id="IPR011991">
    <property type="entry name" value="ArsR-like_HTH"/>
</dbReference>
<evidence type="ECO:0000313" key="6">
    <source>
        <dbReference type="Proteomes" id="UP000523079"/>
    </source>
</evidence>
<keyword evidence="1" id="KW-0805">Transcription regulation</keyword>
<dbReference type="GO" id="GO:0006950">
    <property type="term" value="P:response to stress"/>
    <property type="evidence" value="ECO:0007669"/>
    <property type="project" value="TreeGrafter"/>
</dbReference>
<dbReference type="PRINTS" id="PR00598">
    <property type="entry name" value="HTHMARR"/>
</dbReference>
<keyword evidence="6" id="KW-1185">Reference proteome</keyword>
<dbReference type="Pfam" id="PF01047">
    <property type="entry name" value="MarR"/>
    <property type="match status" value="1"/>
</dbReference>
<dbReference type="InterPro" id="IPR036388">
    <property type="entry name" value="WH-like_DNA-bd_sf"/>
</dbReference>
<dbReference type="InterPro" id="IPR036390">
    <property type="entry name" value="WH_DNA-bd_sf"/>
</dbReference>
<sequence length="167" mass="18019">MPSRRTNARTVAPPVTDELVDSVLAASRALVALSARSIATAPEVTLPQFRMLVVLDSGARNLSALAEALDVAPSTAMRMVDRLVDAGLVERRVQPEDRRQTLLRLTTRGHRTVQKVTGYRRRELATVLAQVDPAQREAVGQALTAFAHAAETVWGSVATDETVATLP</sequence>
<evidence type="ECO:0000256" key="2">
    <source>
        <dbReference type="ARBA" id="ARBA00023125"/>
    </source>
</evidence>
<dbReference type="GO" id="GO:0003700">
    <property type="term" value="F:DNA-binding transcription factor activity"/>
    <property type="evidence" value="ECO:0007669"/>
    <property type="project" value="InterPro"/>
</dbReference>
<dbReference type="AlphaFoldDB" id="A0A7W3IVD0"/>
<name>A0A7W3IVD0_9ACTN</name>
<dbReference type="SMART" id="SM00347">
    <property type="entry name" value="HTH_MARR"/>
    <property type="match status" value="1"/>
</dbReference>